<protein>
    <recommendedName>
        <fullName evidence="4">Small ribosomal subunit protein uS9c</fullName>
    </recommendedName>
    <alternativeName>
        <fullName evidence="5">30S ribosomal protein S9, chloroplastic</fullName>
    </alternativeName>
</protein>
<dbReference type="PANTHER" id="PTHR21569:SF1">
    <property type="entry name" value="SMALL RIBOSOMAL SUBUNIT PROTEIN US9M"/>
    <property type="match status" value="1"/>
</dbReference>
<dbReference type="PANTHER" id="PTHR21569">
    <property type="entry name" value="RIBOSOMAL PROTEIN S9"/>
    <property type="match status" value="1"/>
</dbReference>
<evidence type="ECO:0000313" key="6">
    <source>
        <dbReference type="EMBL" id="AHK09973.1"/>
    </source>
</evidence>
<sequence length="135" mass="15375">MSPTKRELIHSGGRKTASALVKLSPTNATENIFINDKLAELYFHKNKALLYNIYQVYQLIDISTKYNVFISVKGGGLSAQAQAIRLALCKAFMEYTPTLRAPFKAQGYLTRDARIKERRKYGLKKARKAPQYSKR</sequence>
<dbReference type="Gene3D" id="3.30.230.10">
    <property type="match status" value="1"/>
</dbReference>
<dbReference type="GO" id="GO:0003735">
    <property type="term" value="F:structural constituent of ribosome"/>
    <property type="evidence" value="ECO:0007669"/>
    <property type="project" value="InterPro"/>
</dbReference>
<evidence type="ECO:0000256" key="5">
    <source>
        <dbReference type="ARBA" id="ARBA00035437"/>
    </source>
</evidence>
<evidence type="ECO:0000256" key="1">
    <source>
        <dbReference type="ARBA" id="ARBA00005251"/>
    </source>
</evidence>
<dbReference type="AlphaFoldDB" id="A0A067Z181"/>
<gene>
    <name evidence="6" type="primary">rps9</name>
    <name evidence="6" type="ORF">PrwiCp004</name>
</gene>
<dbReference type="GO" id="GO:0015935">
    <property type="term" value="C:small ribosomal subunit"/>
    <property type="evidence" value="ECO:0007669"/>
    <property type="project" value="TreeGrafter"/>
</dbReference>
<evidence type="ECO:0000256" key="3">
    <source>
        <dbReference type="ARBA" id="ARBA00023274"/>
    </source>
</evidence>
<evidence type="ECO:0000256" key="4">
    <source>
        <dbReference type="ARBA" id="ARBA00035152"/>
    </source>
</evidence>
<organism evidence="6">
    <name type="scientific">Prototheca wickerhamii</name>
    <dbReference type="NCBI Taxonomy" id="3111"/>
    <lineage>
        <taxon>Eukaryota</taxon>
        <taxon>Viridiplantae</taxon>
        <taxon>Chlorophyta</taxon>
        <taxon>core chlorophytes</taxon>
        <taxon>Trebouxiophyceae</taxon>
        <taxon>Chlorellales</taxon>
        <taxon>Chlorellaceae</taxon>
        <taxon>Prototheca</taxon>
    </lineage>
</organism>
<dbReference type="InterPro" id="IPR000754">
    <property type="entry name" value="Ribosomal_uS9"/>
</dbReference>
<keyword evidence="6" id="KW-0934">Plastid</keyword>
<geneLocation type="plastid" evidence="6"/>
<keyword evidence="3" id="KW-0687">Ribonucleoprotein</keyword>
<dbReference type="GO" id="GO:0003723">
    <property type="term" value="F:RNA binding"/>
    <property type="evidence" value="ECO:0007669"/>
    <property type="project" value="TreeGrafter"/>
</dbReference>
<dbReference type="GO" id="GO:0006412">
    <property type="term" value="P:translation"/>
    <property type="evidence" value="ECO:0007669"/>
    <property type="project" value="InterPro"/>
</dbReference>
<dbReference type="InterPro" id="IPR020568">
    <property type="entry name" value="Ribosomal_Su5_D2-typ_SF"/>
</dbReference>
<proteinExistence type="inferred from homology"/>
<dbReference type="Pfam" id="PF00380">
    <property type="entry name" value="Ribosomal_S9"/>
    <property type="match status" value="1"/>
</dbReference>
<dbReference type="SUPFAM" id="SSF54211">
    <property type="entry name" value="Ribosomal protein S5 domain 2-like"/>
    <property type="match status" value="1"/>
</dbReference>
<comment type="similarity">
    <text evidence="1">Belongs to the universal ribosomal protein uS9 family.</text>
</comment>
<accession>A0A067Z181</accession>
<dbReference type="EMBL" id="KJ001761">
    <property type="protein sequence ID" value="AHK09973.1"/>
    <property type="molecule type" value="Genomic_DNA"/>
</dbReference>
<dbReference type="NCBIfam" id="NF001099">
    <property type="entry name" value="PRK00132.1"/>
    <property type="match status" value="1"/>
</dbReference>
<name>A0A067Z181_PROWI</name>
<dbReference type="InterPro" id="IPR014721">
    <property type="entry name" value="Ribsml_uS5_D2-typ_fold_subgr"/>
</dbReference>
<keyword evidence="2 6" id="KW-0689">Ribosomal protein</keyword>
<reference evidence="6" key="1">
    <citation type="submission" date="2013-12" db="EMBL/GenBank/DDBJ databases">
        <title>The plastid genomes of microalgae Chlorella protothecoides and Prototheca wickerhamii shed light on the evolutionary transition from autotroph to heterotroph.</title>
        <authorList>
            <person name="Yan D."/>
            <person name="Wang Y."/>
            <person name="Murakami T."/>
            <person name="Shen Y."/>
            <person name="Gong J."/>
            <person name="Gao C."/>
            <person name="Jiang H."/>
            <person name="Smith D.R."/>
            <person name="Pombert J.F."/>
            <person name="Wu Q."/>
            <person name="Dai J."/>
        </authorList>
    </citation>
    <scope>NUCLEOTIDE SEQUENCE</scope>
    <source>
        <strain evidence="6">SAG 263-11</strain>
    </source>
</reference>
<evidence type="ECO:0000256" key="2">
    <source>
        <dbReference type="ARBA" id="ARBA00022980"/>
    </source>
</evidence>
<dbReference type="GO" id="GO:0005737">
    <property type="term" value="C:cytoplasm"/>
    <property type="evidence" value="ECO:0007669"/>
    <property type="project" value="UniProtKB-ARBA"/>
</dbReference>
<dbReference type="InterPro" id="IPR023035">
    <property type="entry name" value="Ribosomal_uS9_bac/plastid"/>
</dbReference>